<dbReference type="Proteomes" id="UP000619033">
    <property type="component" value="Unassembled WGS sequence"/>
</dbReference>
<dbReference type="SMART" id="SM00822">
    <property type="entry name" value="PKS_KR"/>
    <property type="match status" value="1"/>
</dbReference>
<dbReference type="CDD" id="cd05233">
    <property type="entry name" value="SDR_c"/>
    <property type="match status" value="1"/>
</dbReference>
<dbReference type="PROSITE" id="PS00061">
    <property type="entry name" value="ADH_SHORT"/>
    <property type="match status" value="1"/>
</dbReference>
<keyword evidence="5" id="KW-1185">Reference proteome</keyword>
<dbReference type="RefSeq" id="WP_202661969.1">
    <property type="nucleotide sequence ID" value="NZ_JAESVP010000008.1"/>
</dbReference>
<evidence type="ECO:0000256" key="2">
    <source>
        <dbReference type="ARBA" id="ARBA00023002"/>
    </source>
</evidence>
<gene>
    <name evidence="4" type="ORF">JI744_15085</name>
</gene>
<dbReference type="PRINTS" id="PR00080">
    <property type="entry name" value="SDRFAMILY"/>
</dbReference>
<comment type="caution">
    <text evidence="4">The sequence shown here is derived from an EMBL/GenBank/DDBJ whole genome shotgun (WGS) entry which is preliminary data.</text>
</comment>
<sequence length="248" mass="25433">MDFSGKKVVVTGGTTGIGLATAKLFAAQGAEVLLIGNDPGRVDAAVASIGGGTQGLAIDVGRPVLLSALADRIKATGGRVDVLICNAGVCLTSRIAEVNEATFDREIDINLKGAIFTAQTCLPFMQSGGVILFTTSANDVLGIPGQLVYSATKAALRSVVRTLAAELAPRGIRVNGVAPGPIDTPIFDKFSSDPQVVADAKTFEAGLTVAGRLGRPEEIAETFAFLASSRASYINGADLRVDGGWADI</sequence>
<dbReference type="PANTHER" id="PTHR43477:SF1">
    <property type="entry name" value="DIHYDROANTICAPSIN 7-DEHYDROGENASE"/>
    <property type="match status" value="1"/>
</dbReference>
<dbReference type="InterPro" id="IPR057326">
    <property type="entry name" value="KR_dom"/>
</dbReference>
<dbReference type="SUPFAM" id="SSF51735">
    <property type="entry name" value="NAD(P)-binding Rossmann-fold domains"/>
    <property type="match status" value="1"/>
</dbReference>
<dbReference type="FunFam" id="3.40.50.720:FF:000084">
    <property type="entry name" value="Short-chain dehydrogenase reductase"/>
    <property type="match status" value="1"/>
</dbReference>
<evidence type="ECO:0000313" key="5">
    <source>
        <dbReference type="Proteomes" id="UP000619033"/>
    </source>
</evidence>
<accession>A0A8J7MQM5</accession>
<proteinExistence type="inferred from homology"/>
<name>A0A8J7MQM5_9RHOB</name>
<feature type="domain" description="Ketoreductase" evidence="3">
    <location>
        <begin position="6"/>
        <end position="180"/>
    </location>
</feature>
<dbReference type="PRINTS" id="PR00081">
    <property type="entry name" value="GDHRDH"/>
</dbReference>
<organism evidence="4 5">
    <name type="scientific">Fuscibacter oryzae</name>
    <dbReference type="NCBI Taxonomy" id="2803939"/>
    <lineage>
        <taxon>Bacteria</taxon>
        <taxon>Pseudomonadati</taxon>
        <taxon>Pseudomonadota</taxon>
        <taxon>Alphaproteobacteria</taxon>
        <taxon>Rhodobacterales</taxon>
        <taxon>Paracoccaceae</taxon>
        <taxon>Fuscibacter</taxon>
    </lineage>
</organism>
<dbReference type="GO" id="GO:0016491">
    <property type="term" value="F:oxidoreductase activity"/>
    <property type="evidence" value="ECO:0007669"/>
    <property type="project" value="UniProtKB-KW"/>
</dbReference>
<dbReference type="InterPro" id="IPR002347">
    <property type="entry name" value="SDR_fam"/>
</dbReference>
<dbReference type="InterPro" id="IPR051122">
    <property type="entry name" value="SDR_DHRS6-like"/>
</dbReference>
<dbReference type="PANTHER" id="PTHR43477">
    <property type="entry name" value="DIHYDROANTICAPSIN 7-DEHYDROGENASE"/>
    <property type="match status" value="1"/>
</dbReference>
<comment type="similarity">
    <text evidence="1">Belongs to the short-chain dehydrogenases/reductases (SDR) family.</text>
</comment>
<dbReference type="InterPro" id="IPR036291">
    <property type="entry name" value="NAD(P)-bd_dom_sf"/>
</dbReference>
<evidence type="ECO:0000256" key="1">
    <source>
        <dbReference type="ARBA" id="ARBA00006484"/>
    </source>
</evidence>
<keyword evidence="2" id="KW-0560">Oxidoreductase</keyword>
<dbReference type="AlphaFoldDB" id="A0A8J7MQM5"/>
<protein>
    <submittedName>
        <fullName evidence="4">SDR family oxidoreductase</fullName>
    </submittedName>
</protein>
<evidence type="ECO:0000313" key="4">
    <source>
        <dbReference type="EMBL" id="MBL4929430.1"/>
    </source>
</evidence>
<evidence type="ECO:0000259" key="3">
    <source>
        <dbReference type="SMART" id="SM00822"/>
    </source>
</evidence>
<dbReference type="Pfam" id="PF13561">
    <property type="entry name" value="adh_short_C2"/>
    <property type="match status" value="1"/>
</dbReference>
<dbReference type="EMBL" id="JAESVP010000008">
    <property type="protein sequence ID" value="MBL4929430.1"/>
    <property type="molecule type" value="Genomic_DNA"/>
</dbReference>
<dbReference type="InterPro" id="IPR020904">
    <property type="entry name" value="Sc_DH/Rdtase_CS"/>
</dbReference>
<dbReference type="Gene3D" id="3.40.50.720">
    <property type="entry name" value="NAD(P)-binding Rossmann-like Domain"/>
    <property type="match status" value="1"/>
</dbReference>
<reference evidence="4" key="1">
    <citation type="submission" date="2021-01" db="EMBL/GenBank/DDBJ databases">
        <title>Genome seq and assembly of Tabrizicola sp. KVB23.</title>
        <authorList>
            <person name="Chhetri G."/>
        </authorList>
    </citation>
    <scope>NUCLEOTIDE SEQUENCE</scope>
    <source>
        <strain evidence="4">KVB23</strain>
    </source>
</reference>